<protein>
    <submittedName>
        <fullName evidence="2">Uncharacterized protein</fullName>
    </submittedName>
</protein>
<comment type="caution">
    <text evidence="2">The sequence shown here is derived from an EMBL/GenBank/DDBJ whole genome shotgun (WGS) entry which is preliminary data.</text>
</comment>
<keyword evidence="3" id="KW-1185">Reference proteome</keyword>
<organism evidence="2 3">
    <name type="scientific">Ensete ventricosum</name>
    <name type="common">Abyssinian banana</name>
    <name type="synonym">Musa ensete</name>
    <dbReference type="NCBI Taxonomy" id="4639"/>
    <lineage>
        <taxon>Eukaryota</taxon>
        <taxon>Viridiplantae</taxon>
        <taxon>Streptophyta</taxon>
        <taxon>Embryophyta</taxon>
        <taxon>Tracheophyta</taxon>
        <taxon>Spermatophyta</taxon>
        <taxon>Magnoliopsida</taxon>
        <taxon>Liliopsida</taxon>
        <taxon>Zingiberales</taxon>
        <taxon>Musaceae</taxon>
        <taxon>Ensete</taxon>
    </lineage>
</organism>
<dbReference type="AlphaFoldDB" id="A0AAV8R5X5"/>
<gene>
    <name evidence="2" type="ORF">OPV22_014372</name>
</gene>
<accession>A0AAV8R5X5</accession>
<feature type="region of interest" description="Disordered" evidence="1">
    <location>
        <begin position="92"/>
        <end position="112"/>
    </location>
</feature>
<dbReference type="Proteomes" id="UP001222027">
    <property type="component" value="Unassembled WGS sequence"/>
</dbReference>
<dbReference type="EMBL" id="JAQQAF010000004">
    <property type="protein sequence ID" value="KAJ8492651.1"/>
    <property type="molecule type" value="Genomic_DNA"/>
</dbReference>
<proteinExistence type="predicted"/>
<sequence>MNDPYMLHVVTKAVSTNVETSSEEAGDLIQQSPTPRPPSTSDLQKPSSRGGGGPRKKARVLSSIYNCKSNWDNKSGLWINNKRSEALCKEEERKNQRELQGEPNSKGKKSKDHILLFSSGLISRSGNQTSPHMFNLSYW</sequence>
<evidence type="ECO:0000256" key="1">
    <source>
        <dbReference type="SAM" id="MobiDB-lite"/>
    </source>
</evidence>
<reference evidence="2 3" key="1">
    <citation type="submission" date="2022-12" db="EMBL/GenBank/DDBJ databases">
        <title>Chromosome-scale assembly of the Ensete ventricosum genome.</title>
        <authorList>
            <person name="Dussert Y."/>
            <person name="Stocks J."/>
            <person name="Wendawek A."/>
            <person name="Woldeyes F."/>
            <person name="Nichols R.A."/>
            <person name="Borrell J.S."/>
        </authorList>
    </citation>
    <scope>NUCLEOTIDE SEQUENCE [LARGE SCALE GENOMIC DNA]</scope>
    <source>
        <strain evidence="3">cv. Maze</strain>
        <tissue evidence="2">Seeds</tissue>
    </source>
</reference>
<feature type="region of interest" description="Disordered" evidence="1">
    <location>
        <begin position="16"/>
        <end position="58"/>
    </location>
</feature>
<evidence type="ECO:0000313" key="2">
    <source>
        <dbReference type="EMBL" id="KAJ8492651.1"/>
    </source>
</evidence>
<evidence type="ECO:0000313" key="3">
    <source>
        <dbReference type="Proteomes" id="UP001222027"/>
    </source>
</evidence>
<name>A0AAV8R5X5_ENSVE</name>